<name>K1JQY4_9BURK</name>
<keyword evidence="1" id="KW-0812">Transmembrane</keyword>
<protein>
    <submittedName>
        <fullName evidence="2">Uncharacterized protein</fullName>
    </submittedName>
</protein>
<evidence type="ECO:0000256" key="1">
    <source>
        <dbReference type="SAM" id="Phobius"/>
    </source>
</evidence>
<dbReference type="eggNOG" id="ENOG5032UXD">
    <property type="taxonomic scope" value="Bacteria"/>
</dbReference>
<evidence type="ECO:0000313" key="2">
    <source>
        <dbReference type="EMBL" id="EKB30127.1"/>
    </source>
</evidence>
<feature type="transmembrane region" description="Helical" evidence="1">
    <location>
        <begin position="20"/>
        <end position="40"/>
    </location>
</feature>
<reference evidence="2 3" key="1">
    <citation type="submission" date="2012-05" db="EMBL/GenBank/DDBJ databases">
        <title>The Genome Sequence of Sutterella wadsworthensis 2_1_59BFAA.</title>
        <authorList>
            <consortium name="The Broad Institute Genome Sequencing Platform"/>
            <person name="Earl A."/>
            <person name="Ward D."/>
            <person name="Feldgarden M."/>
            <person name="Gevers D."/>
            <person name="Daigneault M."/>
            <person name="Strauss J."/>
            <person name="Allen-Vercoe E."/>
            <person name="Walker B."/>
            <person name="Young S.K."/>
            <person name="Zeng Q."/>
            <person name="Gargeya S."/>
            <person name="Fitzgerald M."/>
            <person name="Haas B."/>
            <person name="Abouelleil A."/>
            <person name="Alvarado L."/>
            <person name="Arachchi H.M."/>
            <person name="Berlin A.M."/>
            <person name="Chapman S.B."/>
            <person name="Goldberg J."/>
            <person name="Griggs A."/>
            <person name="Gujja S."/>
            <person name="Hansen M."/>
            <person name="Howarth C."/>
            <person name="Imamovic A."/>
            <person name="Larimer J."/>
            <person name="McCowen C."/>
            <person name="Montmayeur A."/>
            <person name="Murphy C."/>
            <person name="Neiman D."/>
            <person name="Pearson M."/>
            <person name="Priest M."/>
            <person name="Roberts A."/>
            <person name="Saif S."/>
            <person name="Shea T."/>
            <person name="Sisk P."/>
            <person name="Sykes S."/>
            <person name="Wortman J."/>
            <person name="Nusbaum C."/>
            <person name="Birren B."/>
        </authorList>
    </citation>
    <scope>NUCLEOTIDE SEQUENCE [LARGE SCALE GENOMIC DNA]</scope>
    <source>
        <strain evidence="2 3">2_1_59BFAA</strain>
    </source>
</reference>
<dbReference type="HOGENOM" id="CLU_2681276_0_0_4"/>
<accession>K1JQY4</accession>
<comment type="caution">
    <text evidence="2">The sequence shown here is derived from an EMBL/GenBank/DDBJ whole genome shotgun (WGS) entry which is preliminary data.</text>
</comment>
<dbReference type="AlphaFoldDB" id="K1JQY4"/>
<keyword evidence="1" id="KW-0472">Membrane</keyword>
<dbReference type="Proteomes" id="UP000005835">
    <property type="component" value="Unassembled WGS sequence"/>
</dbReference>
<sequence>MPVVIGSWEPAVKAFVEKLFVEWNDVICLLFGSLCILGAIRDWNWLCDPTGKPHAPLLTRGLLRAVFLMLGTILVVCSVWLLVKRLQ</sequence>
<organism evidence="2 3">
    <name type="scientific">Sutterella wadsworthensis 2_1_59BFAA</name>
    <dbReference type="NCBI Taxonomy" id="742823"/>
    <lineage>
        <taxon>Bacteria</taxon>
        <taxon>Pseudomonadati</taxon>
        <taxon>Pseudomonadota</taxon>
        <taxon>Betaproteobacteria</taxon>
        <taxon>Burkholderiales</taxon>
        <taxon>Sutterellaceae</taxon>
        <taxon>Sutterella</taxon>
    </lineage>
</organism>
<dbReference type="OrthoDB" id="1650781at2"/>
<dbReference type="EMBL" id="ADMG01000055">
    <property type="protein sequence ID" value="EKB30127.1"/>
    <property type="molecule type" value="Genomic_DNA"/>
</dbReference>
<evidence type="ECO:0000313" key="3">
    <source>
        <dbReference type="Proteomes" id="UP000005835"/>
    </source>
</evidence>
<gene>
    <name evidence="2" type="ORF">HMPREF9465_02257</name>
</gene>
<keyword evidence="3" id="KW-1185">Reference proteome</keyword>
<dbReference type="STRING" id="742823.HMPREF9465_02257"/>
<dbReference type="PATRIC" id="fig|742823.3.peg.2262"/>
<keyword evidence="1" id="KW-1133">Transmembrane helix</keyword>
<proteinExistence type="predicted"/>
<feature type="transmembrane region" description="Helical" evidence="1">
    <location>
        <begin position="61"/>
        <end position="83"/>
    </location>
</feature>